<dbReference type="OrthoDB" id="10660886at2759"/>
<dbReference type="EMBL" id="QKKF02022000">
    <property type="protein sequence ID" value="RZF38653.1"/>
    <property type="molecule type" value="Genomic_DNA"/>
</dbReference>
<evidence type="ECO:0000256" key="2">
    <source>
        <dbReference type="SAM" id="SignalP"/>
    </source>
</evidence>
<dbReference type="Proteomes" id="UP000291343">
    <property type="component" value="Unassembled WGS sequence"/>
</dbReference>
<name>A0A482WYS8_LAOST</name>
<protein>
    <submittedName>
        <fullName evidence="3">Uncharacterized protein</fullName>
    </submittedName>
</protein>
<keyword evidence="4" id="KW-1185">Reference proteome</keyword>
<evidence type="ECO:0000313" key="3">
    <source>
        <dbReference type="EMBL" id="RZF38653.1"/>
    </source>
</evidence>
<sequence length="616" mass="71135">MKVFIQIILQGCLILIVRSEPDTSQSLQQKDSENITLEISKSPINGVKQSNYCSEVRSDVKNTFEEAQNLNNHVSYTNSNQQSVNLETDGNTKLIKRNVNDGLKLPSFSESNFNKYSSLFSGEGIENLLDEGRDRSNDSEMKEKNHIYGPKLNDINENRKLISDSQSYRLPDTNSYYNDLDHKDYSKLFQRSGNSNNMNNDNRIFKMYPSVTYEGSREFSSVPRDDSEENFKEMQPFNELHVPPDSLIPLQMEKRSEVLLKDLEQQVDSKKNNIHEDPTISGDYIHDNSFPGSIIEKTIMNLKSSVKDYPTFGGDFHHTYDSVSFVPTEEHNNGKLNNNRETNLMEDDNIEGGASNYNVPFEPEMKSHYNDRKILDNDYNKMLNTYNNVPFEAEMKSDYSESNILNNNNYNSMLSTYNSVPFDPEMKPDYSERNILKDDFNKMLSTYNNVPIEAEMKSDYSESNILKNDFNKMLSTYNNVPFKAEMESDYSESNILNNDCNNMLSSYNNVPFVAGMKSDCRESNLLNNNVLSDLNRSLKTSHEVSDDYSTLHRDLVANIRSDIDKTFNDDNLPSKPKPGFEPKRTGRKRFKVKYPKNDDERELTQQIKKTSSQRHR</sequence>
<evidence type="ECO:0000313" key="4">
    <source>
        <dbReference type="Proteomes" id="UP000291343"/>
    </source>
</evidence>
<feature type="chain" id="PRO_5019844625" evidence="2">
    <location>
        <begin position="20"/>
        <end position="616"/>
    </location>
</feature>
<feature type="compositionally biased region" description="Basic residues" evidence="1">
    <location>
        <begin position="585"/>
        <end position="594"/>
    </location>
</feature>
<feature type="signal peptide" evidence="2">
    <location>
        <begin position="1"/>
        <end position="19"/>
    </location>
</feature>
<dbReference type="InParanoid" id="A0A482WYS8"/>
<proteinExistence type="predicted"/>
<reference evidence="3 4" key="1">
    <citation type="journal article" date="2017" name="Gigascience">
        <title>Genome sequence of the small brown planthopper, Laodelphax striatellus.</title>
        <authorList>
            <person name="Zhu J."/>
            <person name="Jiang F."/>
            <person name="Wang X."/>
            <person name="Yang P."/>
            <person name="Bao Y."/>
            <person name="Zhao W."/>
            <person name="Wang W."/>
            <person name="Lu H."/>
            <person name="Wang Q."/>
            <person name="Cui N."/>
            <person name="Li J."/>
            <person name="Chen X."/>
            <person name="Luo L."/>
            <person name="Yu J."/>
            <person name="Kang L."/>
            <person name="Cui F."/>
        </authorList>
    </citation>
    <scope>NUCLEOTIDE SEQUENCE [LARGE SCALE GENOMIC DNA]</scope>
    <source>
        <strain evidence="3">Lst14</strain>
    </source>
</reference>
<evidence type="ECO:0000256" key="1">
    <source>
        <dbReference type="SAM" id="MobiDB-lite"/>
    </source>
</evidence>
<keyword evidence="2" id="KW-0732">Signal</keyword>
<gene>
    <name evidence="3" type="ORF">LSTR_LSTR003459</name>
</gene>
<comment type="caution">
    <text evidence="3">The sequence shown here is derived from an EMBL/GenBank/DDBJ whole genome shotgun (WGS) entry which is preliminary data.</text>
</comment>
<accession>A0A482WYS8</accession>
<dbReference type="AlphaFoldDB" id="A0A482WYS8"/>
<feature type="region of interest" description="Disordered" evidence="1">
    <location>
        <begin position="567"/>
        <end position="616"/>
    </location>
</feature>
<organism evidence="3 4">
    <name type="scientific">Laodelphax striatellus</name>
    <name type="common">Small brown planthopper</name>
    <name type="synonym">Delphax striatella</name>
    <dbReference type="NCBI Taxonomy" id="195883"/>
    <lineage>
        <taxon>Eukaryota</taxon>
        <taxon>Metazoa</taxon>
        <taxon>Ecdysozoa</taxon>
        <taxon>Arthropoda</taxon>
        <taxon>Hexapoda</taxon>
        <taxon>Insecta</taxon>
        <taxon>Pterygota</taxon>
        <taxon>Neoptera</taxon>
        <taxon>Paraneoptera</taxon>
        <taxon>Hemiptera</taxon>
        <taxon>Auchenorrhyncha</taxon>
        <taxon>Fulgoroidea</taxon>
        <taxon>Delphacidae</taxon>
        <taxon>Criomorphinae</taxon>
        <taxon>Laodelphax</taxon>
    </lineage>
</organism>